<keyword evidence="3" id="KW-1185">Reference proteome</keyword>
<feature type="region of interest" description="Disordered" evidence="1">
    <location>
        <begin position="232"/>
        <end position="258"/>
    </location>
</feature>
<feature type="compositionally biased region" description="Basic and acidic residues" evidence="1">
    <location>
        <begin position="125"/>
        <end position="135"/>
    </location>
</feature>
<organism evidence="2 3">
    <name type="scientific">Seminavis robusta</name>
    <dbReference type="NCBI Taxonomy" id="568900"/>
    <lineage>
        <taxon>Eukaryota</taxon>
        <taxon>Sar</taxon>
        <taxon>Stramenopiles</taxon>
        <taxon>Ochrophyta</taxon>
        <taxon>Bacillariophyta</taxon>
        <taxon>Bacillariophyceae</taxon>
        <taxon>Bacillariophycidae</taxon>
        <taxon>Naviculales</taxon>
        <taxon>Naviculaceae</taxon>
        <taxon>Seminavis</taxon>
    </lineage>
</organism>
<gene>
    <name evidence="2" type="ORF">SEMRO_856_G211530.1</name>
</gene>
<sequence length="392" mass="39998">MWSLENNPKDKDHEAFECQAETGELLAPTVPRPPSHDRRLTFELAYASGHGDPTLPYSSHDSVDVEVPDEVVPVETDPGYGEQLADSSGLANHSQQTEDLEKNGSDETEDQDDEEEAEDGDDVGEEAKKEEKEEGLFDGDNLDLDLDSIQDDSVSTVHSAEDREAAIREGFFGFFFGYISDSIGCGAFDQLMASLMALMAPIVAMGTKLLKKVKGEDDNGQEDAVQEIIDNVQGTGANPFTSGGGGGGGGGPPPGVAEMATAASQGAASAGAAGAASAGAAAAGASIGGIAGVAGAVAGAGLAAQAGVAVGVAAVAAAAVSGGVAMTTSVVNTTVPVNLYGDFVPPFCSEASDNKFGYVELTISGIPPSALEDNEARGSLEDLFRNVYNEIT</sequence>
<protein>
    <submittedName>
        <fullName evidence="2">Uncharacterized protein</fullName>
    </submittedName>
</protein>
<comment type="caution">
    <text evidence="2">The sequence shown here is derived from an EMBL/GenBank/DDBJ whole genome shotgun (WGS) entry which is preliminary data.</text>
</comment>
<reference evidence="2" key="1">
    <citation type="submission" date="2020-06" db="EMBL/GenBank/DDBJ databases">
        <authorList>
            <consortium name="Plant Systems Biology data submission"/>
        </authorList>
    </citation>
    <scope>NUCLEOTIDE SEQUENCE</scope>
    <source>
        <strain evidence="2">D6</strain>
    </source>
</reference>
<name>A0A9N8EFD3_9STRA</name>
<proteinExistence type="predicted"/>
<evidence type="ECO:0000313" key="2">
    <source>
        <dbReference type="EMBL" id="CAB9517430.1"/>
    </source>
</evidence>
<feature type="compositionally biased region" description="Polar residues" evidence="1">
    <location>
        <begin position="232"/>
        <end position="241"/>
    </location>
</feature>
<evidence type="ECO:0000313" key="3">
    <source>
        <dbReference type="Proteomes" id="UP001153069"/>
    </source>
</evidence>
<accession>A0A9N8EFD3</accession>
<evidence type="ECO:0000256" key="1">
    <source>
        <dbReference type="SAM" id="MobiDB-lite"/>
    </source>
</evidence>
<dbReference type="AlphaFoldDB" id="A0A9N8EFD3"/>
<feature type="region of interest" description="Disordered" evidence="1">
    <location>
        <begin position="45"/>
        <end position="144"/>
    </location>
</feature>
<feature type="compositionally biased region" description="Polar residues" evidence="1">
    <location>
        <begin position="85"/>
        <end position="97"/>
    </location>
</feature>
<dbReference type="Proteomes" id="UP001153069">
    <property type="component" value="Unassembled WGS sequence"/>
</dbReference>
<feature type="compositionally biased region" description="Acidic residues" evidence="1">
    <location>
        <begin position="106"/>
        <end position="124"/>
    </location>
</feature>
<dbReference type="EMBL" id="CAICTM010000855">
    <property type="protein sequence ID" value="CAB9517430.1"/>
    <property type="molecule type" value="Genomic_DNA"/>
</dbReference>